<name>A0A4C1WJ20_EUMVA</name>
<dbReference type="GO" id="GO:0036126">
    <property type="term" value="C:sperm flagellum"/>
    <property type="evidence" value="ECO:0007669"/>
    <property type="project" value="TreeGrafter"/>
</dbReference>
<comment type="caution">
    <text evidence="2">The sequence shown here is derived from an EMBL/GenBank/DDBJ whole genome shotgun (WGS) entry which is preliminary data.</text>
</comment>
<dbReference type="GO" id="GO:0008017">
    <property type="term" value="F:microtubule binding"/>
    <property type="evidence" value="ECO:0007669"/>
    <property type="project" value="InterPro"/>
</dbReference>
<evidence type="ECO:0000313" key="2">
    <source>
        <dbReference type="EMBL" id="GBP50105.1"/>
    </source>
</evidence>
<dbReference type="Pfam" id="PF05217">
    <property type="entry name" value="SAXO1-2"/>
    <property type="match status" value="1"/>
</dbReference>
<organism evidence="2 3">
    <name type="scientific">Eumeta variegata</name>
    <name type="common">Bagworm moth</name>
    <name type="synonym">Eumeta japonica</name>
    <dbReference type="NCBI Taxonomy" id="151549"/>
    <lineage>
        <taxon>Eukaryota</taxon>
        <taxon>Metazoa</taxon>
        <taxon>Ecdysozoa</taxon>
        <taxon>Arthropoda</taxon>
        <taxon>Hexapoda</taxon>
        <taxon>Insecta</taxon>
        <taxon>Pterygota</taxon>
        <taxon>Neoptera</taxon>
        <taxon>Endopterygota</taxon>
        <taxon>Lepidoptera</taxon>
        <taxon>Glossata</taxon>
        <taxon>Ditrysia</taxon>
        <taxon>Tineoidea</taxon>
        <taxon>Psychidae</taxon>
        <taxon>Oiketicinae</taxon>
        <taxon>Eumeta</taxon>
    </lineage>
</organism>
<gene>
    <name evidence="2" type="primary">SAXO1</name>
    <name evidence="2" type="ORF">EVAR_17366_1</name>
</gene>
<dbReference type="PANTHER" id="PTHR31516">
    <property type="entry name" value="STABILIZER OF AXONEMAL MICROTUBULES 2"/>
    <property type="match status" value="1"/>
</dbReference>
<dbReference type="PANTHER" id="PTHR31516:SF17">
    <property type="entry name" value="STABILIZER OF AXONEMAL MICROTUBULES 2"/>
    <property type="match status" value="1"/>
</dbReference>
<dbReference type="OrthoDB" id="365640at2759"/>
<dbReference type="GO" id="GO:0005814">
    <property type="term" value="C:centriole"/>
    <property type="evidence" value="ECO:0007669"/>
    <property type="project" value="TreeGrafter"/>
</dbReference>
<accession>A0A4C1WJ20</accession>
<protein>
    <submittedName>
        <fullName evidence="2">Stabilizer of axonemal microtubules 1</fullName>
    </submittedName>
</protein>
<evidence type="ECO:0000313" key="3">
    <source>
        <dbReference type="Proteomes" id="UP000299102"/>
    </source>
</evidence>
<reference evidence="2 3" key="1">
    <citation type="journal article" date="2019" name="Commun. Biol.">
        <title>The bagworm genome reveals a unique fibroin gene that provides high tensile strength.</title>
        <authorList>
            <person name="Kono N."/>
            <person name="Nakamura H."/>
            <person name="Ohtoshi R."/>
            <person name="Tomita M."/>
            <person name="Numata K."/>
            <person name="Arakawa K."/>
        </authorList>
    </citation>
    <scope>NUCLEOTIDE SEQUENCE [LARGE SCALE GENOMIC DNA]</scope>
</reference>
<dbReference type="AlphaFoldDB" id="A0A4C1WJ20"/>
<dbReference type="GO" id="GO:0036064">
    <property type="term" value="C:ciliary basal body"/>
    <property type="evidence" value="ECO:0007669"/>
    <property type="project" value="TreeGrafter"/>
</dbReference>
<comment type="similarity">
    <text evidence="1">Belongs to the FAM154 family.</text>
</comment>
<keyword evidence="3" id="KW-1185">Reference proteome</keyword>
<dbReference type="GO" id="GO:0005879">
    <property type="term" value="C:axonemal microtubule"/>
    <property type="evidence" value="ECO:0007669"/>
    <property type="project" value="TreeGrafter"/>
</dbReference>
<dbReference type="STRING" id="151549.A0A4C1WJ20"/>
<evidence type="ECO:0000256" key="1">
    <source>
        <dbReference type="ARBA" id="ARBA00008738"/>
    </source>
</evidence>
<proteinExistence type="inferred from homology"/>
<sequence>MVQVCVLHLREAGSGSKSDPCHTFVSGPDPTLVFDFSPVFSFTPGPVFVSMPILLPVTVTDSDENYRQPKRPESYAPFRGYVKPTAPVENCTTYKLSYLPSGCGDTRCPPIRPDQSLVVSCEPLQDATIHKLSFQPNPVCVTQPTRPRNHDMWGNGPMSVVTTQRHDFVPKPIDLRDSFRPSPKFHCVEAPLDNRTINRLSYLNPGRVPRPAACKPLHFYEKSNAPIECTTIQKMSYQPVQPKPLVAPPWASKGQYVPPTCRLEDSTIYKGSYIPPGEDTSDFTDPCKPGECKPTVSQSIYSSMQSTGRSHANNHDANRVLRLQISQSGGLSVKSYVEILKFRRNIRRISIGVAFAKS</sequence>
<dbReference type="Proteomes" id="UP000299102">
    <property type="component" value="Unassembled WGS sequence"/>
</dbReference>
<dbReference type="EMBL" id="BGZK01000558">
    <property type="protein sequence ID" value="GBP50105.1"/>
    <property type="molecule type" value="Genomic_DNA"/>
</dbReference>
<dbReference type="InterPro" id="IPR033336">
    <property type="entry name" value="SAXO1/2"/>
</dbReference>